<sequence>MTGRQSAVAAAEVLESLGRPLKAHKVLGVGSPDLVKAFPCSSTQLRFSSCCCIDSTGNIQHPNAEKTH</sequence>
<evidence type="ECO:0000313" key="1">
    <source>
        <dbReference type="EMBL" id="KAK9516424.1"/>
    </source>
</evidence>
<organism evidence="1 2">
    <name type="scientific">Zoarces viviparus</name>
    <name type="common">Viviparous eelpout</name>
    <name type="synonym">Blennius viviparus</name>
    <dbReference type="NCBI Taxonomy" id="48416"/>
    <lineage>
        <taxon>Eukaryota</taxon>
        <taxon>Metazoa</taxon>
        <taxon>Chordata</taxon>
        <taxon>Craniata</taxon>
        <taxon>Vertebrata</taxon>
        <taxon>Euteleostomi</taxon>
        <taxon>Actinopterygii</taxon>
        <taxon>Neopterygii</taxon>
        <taxon>Teleostei</taxon>
        <taxon>Neoteleostei</taxon>
        <taxon>Acanthomorphata</taxon>
        <taxon>Eupercaria</taxon>
        <taxon>Perciformes</taxon>
        <taxon>Cottioidei</taxon>
        <taxon>Zoarcales</taxon>
        <taxon>Zoarcidae</taxon>
        <taxon>Zoarcinae</taxon>
        <taxon>Zoarces</taxon>
    </lineage>
</organism>
<dbReference type="Proteomes" id="UP001488805">
    <property type="component" value="Unassembled WGS sequence"/>
</dbReference>
<gene>
    <name evidence="1" type="ORF">VZT92_024354</name>
</gene>
<keyword evidence="2" id="KW-1185">Reference proteome</keyword>
<reference evidence="1 2" key="1">
    <citation type="journal article" date="2024" name="Genome Biol. Evol.">
        <title>Chromosome-level genome assembly of the viviparous eelpout Zoarces viviparus.</title>
        <authorList>
            <person name="Fuhrmann N."/>
            <person name="Brasseur M.V."/>
            <person name="Bakowski C.E."/>
            <person name="Podsiadlowski L."/>
            <person name="Prost S."/>
            <person name="Krehenwinkel H."/>
            <person name="Mayer C."/>
        </authorList>
    </citation>
    <scope>NUCLEOTIDE SEQUENCE [LARGE SCALE GENOMIC DNA]</scope>
    <source>
        <strain evidence="1">NO-MEL_2022_Ind0_liver</strain>
    </source>
</reference>
<accession>A0AAW1E1E6</accession>
<dbReference type="EMBL" id="JBCEZU010000575">
    <property type="protein sequence ID" value="KAK9516424.1"/>
    <property type="molecule type" value="Genomic_DNA"/>
</dbReference>
<comment type="caution">
    <text evidence="1">The sequence shown here is derived from an EMBL/GenBank/DDBJ whole genome shotgun (WGS) entry which is preliminary data.</text>
</comment>
<evidence type="ECO:0000313" key="2">
    <source>
        <dbReference type="Proteomes" id="UP001488805"/>
    </source>
</evidence>
<dbReference type="AlphaFoldDB" id="A0AAW1E1E6"/>
<name>A0AAW1E1E6_ZOAVI</name>
<proteinExistence type="predicted"/>
<protein>
    <submittedName>
        <fullName evidence="1">Uncharacterized protein</fullName>
    </submittedName>
</protein>